<keyword evidence="2" id="KW-1185">Reference proteome</keyword>
<dbReference type="EMBL" id="CCYA01000389">
    <property type="protein sequence ID" value="CEH19413.1"/>
    <property type="molecule type" value="Genomic_DNA"/>
</dbReference>
<name>A0A0P1BSP8_9BASI</name>
<evidence type="ECO:0000313" key="1">
    <source>
        <dbReference type="EMBL" id="CEH19413.1"/>
    </source>
</evidence>
<dbReference type="AlphaFoldDB" id="A0A0P1BSP8"/>
<dbReference type="Proteomes" id="UP000054845">
    <property type="component" value="Unassembled WGS sequence"/>
</dbReference>
<sequence length="72" mass="8278">MGSTQSTTPCANEPAQHASIELMTPRVSFFRGQKPNRWHLRIREIFDQCERVEEELSDLVGGRSDDMGQIRM</sequence>
<reference evidence="1 2" key="1">
    <citation type="submission" date="2014-09" db="EMBL/GenBank/DDBJ databases">
        <authorList>
            <person name="Magalhaes I.L.F."/>
            <person name="Oliveira U."/>
            <person name="Santos F.R."/>
            <person name="Vidigal T.H.D.A."/>
            <person name="Brescovit A.D."/>
            <person name="Santos A.J."/>
        </authorList>
    </citation>
    <scope>NUCLEOTIDE SEQUENCE [LARGE SCALE GENOMIC DNA]</scope>
</reference>
<proteinExistence type="predicted"/>
<evidence type="ECO:0000313" key="2">
    <source>
        <dbReference type="Proteomes" id="UP000054845"/>
    </source>
</evidence>
<accession>A0A0P1BSP8</accession>
<organism evidence="1 2">
    <name type="scientific">Ceraceosorus bombacis</name>
    <dbReference type="NCBI Taxonomy" id="401625"/>
    <lineage>
        <taxon>Eukaryota</taxon>
        <taxon>Fungi</taxon>
        <taxon>Dikarya</taxon>
        <taxon>Basidiomycota</taxon>
        <taxon>Ustilaginomycotina</taxon>
        <taxon>Exobasidiomycetes</taxon>
        <taxon>Ceraceosorales</taxon>
        <taxon>Ceraceosoraceae</taxon>
        <taxon>Ceraceosorus</taxon>
    </lineage>
</organism>
<protein>
    <submittedName>
        <fullName evidence="1">Uncharacterized protein</fullName>
    </submittedName>
</protein>